<dbReference type="RefSeq" id="WP_320185446.1">
    <property type="nucleotide sequence ID" value="NZ_CP138332.1"/>
</dbReference>
<protein>
    <submittedName>
        <fullName evidence="1">Uncharacterized protein</fullName>
    </submittedName>
</protein>
<proteinExistence type="predicted"/>
<evidence type="ECO:0000313" key="1">
    <source>
        <dbReference type="EMBL" id="MFD2969613.1"/>
    </source>
</evidence>
<dbReference type="Proteomes" id="UP001597525">
    <property type="component" value="Unassembled WGS sequence"/>
</dbReference>
<gene>
    <name evidence="1" type="ORF">ACFS7Y_19620</name>
</gene>
<sequence length="157" mass="18294">MELIKRLDKYNLHYGFLEDSKDFSFEVHPERIIIRNDALRTKDRKLYADYLAQKFPDRLEEALSSYDSTAANLFKLTKTEAKAIFKKNGVNLLRSDISMLEQDAIFTAQVVPQEVLPSEEEDTNMKLIHNKIFPEKVFDRPYIWIDASCLSNVNLST</sequence>
<dbReference type="EMBL" id="JBHUPB010000014">
    <property type="protein sequence ID" value="MFD2969613.1"/>
    <property type="molecule type" value="Genomic_DNA"/>
</dbReference>
<evidence type="ECO:0000313" key="2">
    <source>
        <dbReference type="Proteomes" id="UP001597525"/>
    </source>
</evidence>
<organism evidence="1 2">
    <name type="scientific">Sphingobacterium bambusae</name>
    <dbReference type="NCBI Taxonomy" id="662858"/>
    <lineage>
        <taxon>Bacteria</taxon>
        <taxon>Pseudomonadati</taxon>
        <taxon>Bacteroidota</taxon>
        <taxon>Sphingobacteriia</taxon>
        <taxon>Sphingobacteriales</taxon>
        <taxon>Sphingobacteriaceae</taxon>
        <taxon>Sphingobacterium</taxon>
    </lineage>
</organism>
<accession>A0ABW6BLX4</accession>
<name>A0ABW6BLX4_9SPHI</name>
<keyword evidence="2" id="KW-1185">Reference proteome</keyword>
<reference evidence="2" key="1">
    <citation type="journal article" date="2019" name="Int. J. Syst. Evol. Microbiol.">
        <title>The Global Catalogue of Microorganisms (GCM) 10K type strain sequencing project: providing services to taxonomists for standard genome sequencing and annotation.</title>
        <authorList>
            <consortium name="The Broad Institute Genomics Platform"/>
            <consortium name="The Broad Institute Genome Sequencing Center for Infectious Disease"/>
            <person name="Wu L."/>
            <person name="Ma J."/>
        </authorList>
    </citation>
    <scope>NUCLEOTIDE SEQUENCE [LARGE SCALE GENOMIC DNA]</scope>
    <source>
        <strain evidence="2">KCTC 22814</strain>
    </source>
</reference>
<comment type="caution">
    <text evidence="1">The sequence shown here is derived from an EMBL/GenBank/DDBJ whole genome shotgun (WGS) entry which is preliminary data.</text>
</comment>